<keyword evidence="3" id="KW-0808">Transferase</keyword>
<dbReference type="PANTHER" id="PTHR43861">
    <property type="entry name" value="TRANS-ACONITATE 2-METHYLTRANSFERASE-RELATED"/>
    <property type="match status" value="1"/>
</dbReference>
<dbReference type="InterPro" id="IPR029063">
    <property type="entry name" value="SAM-dependent_MTases_sf"/>
</dbReference>
<name>A0ABV9JUT0_9BACI</name>
<feature type="compositionally biased region" description="Low complexity" evidence="1">
    <location>
        <begin position="392"/>
        <end position="404"/>
    </location>
</feature>
<dbReference type="CDD" id="cd02440">
    <property type="entry name" value="AdoMet_MTases"/>
    <property type="match status" value="1"/>
</dbReference>
<comment type="caution">
    <text evidence="3">The sequence shown here is derived from an EMBL/GenBank/DDBJ whole genome shotgun (WGS) entry which is preliminary data.</text>
</comment>
<proteinExistence type="predicted"/>
<dbReference type="EMBL" id="JBHSFT010000004">
    <property type="protein sequence ID" value="MFC4661439.1"/>
    <property type="molecule type" value="Genomic_DNA"/>
</dbReference>
<protein>
    <submittedName>
        <fullName evidence="3">Methyltransferase domain-containing protein</fullName>
    </submittedName>
</protein>
<gene>
    <name evidence="3" type="ORF">ACFO3P_04260</name>
</gene>
<dbReference type="GO" id="GO:0032259">
    <property type="term" value="P:methylation"/>
    <property type="evidence" value="ECO:0007669"/>
    <property type="project" value="UniProtKB-KW"/>
</dbReference>
<keyword evidence="4" id="KW-1185">Reference proteome</keyword>
<feature type="region of interest" description="Disordered" evidence="1">
    <location>
        <begin position="375"/>
        <end position="404"/>
    </location>
</feature>
<evidence type="ECO:0000259" key="2">
    <source>
        <dbReference type="Pfam" id="PF13847"/>
    </source>
</evidence>
<dbReference type="Pfam" id="PF13847">
    <property type="entry name" value="Methyltransf_31"/>
    <property type="match status" value="1"/>
</dbReference>
<evidence type="ECO:0000313" key="4">
    <source>
        <dbReference type="Proteomes" id="UP001595988"/>
    </source>
</evidence>
<dbReference type="Proteomes" id="UP001595988">
    <property type="component" value="Unassembled WGS sequence"/>
</dbReference>
<feature type="domain" description="Methyltransferase" evidence="2">
    <location>
        <begin position="36"/>
        <end position="143"/>
    </location>
</feature>
<organism evidence="3 4">
    <name type="scientific">Oceanobacillus aidingensis</name>
    <dbReference type="NCBI Taxonomy" id="645964"/>
    <lineage>
        <taxon>Bacteria</taxon>
        <taxon>Bacillati</taxon>
        <taxon>Bacillota</taxon>
        <taxon>Bacilli</taxon>
        <taxon>Bacillales</taxon>
        <taxon>Bacillaceae</taxon>
        <taxon>Oceanobacillus</taxon>
    </lineage>
</organism>
<dbReference type="Gene3D" id="3.40.50.150">
    <property type="entry name" value="Vaccinia Virus protein VP39"/>
    <property type="match status" value="1"/>
</dbReference>
<keyword evidence="3" id="KW-0489">Methyltransferase</keyword>
<sequence length="484" mass="56501">MKKPLDRVTEAYYDQVGLGFGEKVRNRIHWVCEQAKGESILDIGCSQGITSILLGRESKKVLGIDLLQESIDYANEMLNSEAEVTKKYVEFRTANFIDFDFEEQKFDSIILGEILEHITDTERFIKKATNLLSDNGRIIVTVPFGINDYFDHKKTYYMQGLVDLQNKQLNINSIEVLGKWIGAVFVKNEAEAITIDRKQIGQLEDGFYNLERNLLDQLTAAKSQKDRLEKRNNETQTKLKEKTNEIDELNSTIEELNKTIEHVNEVNENLKLSISKTEDDYNDLKSLFSKQESDNNSKDIELKQKELLIKDLTYKLEESERKNELLESEKTGISQKINELTQEINVSNQNAYDTQLRKDKRITFLEQKLADFRQKDKKQQNQLKKLQKQSEKMQTQNKKQNNKQVQNQIITLQQEVLNEKKKKVKSDELLLEAYNKEEKLLKTHSQLMKRYEALKTSKLGSLTISYWKWRRRRFGGKTSGTKSN</sequence>
<dbReference type="SUPFAM" id="SSF53335">
    <property type="entry name" value="S-adenosyl-L-methionine-dependent methyltransferases"/>
    <property type="match status" value="1"/>
</dbReference>
<dbReference type="InterPro" id="IPR025714">
    <property type="entry name" value="Methyltranfer_dom"/>
</dbReference>
<reference evidence="4" key="1">
    <citation type="journal article" date="2019" name="Int. J. Syst. Evol. Microbiol.">
        <title>The Global Catalogue of Microorganisms (GCM) 10K type strain sequencing project: providing services to taxonomists for standard genome sequencing and annotation.</title>
        <authorList>
            <consortium name="The Broad Institute Genomics Platform"/>
            <consortium name="The Broad Institute Genome Sequencing Center for Infectious Disease"/>
            <person name="Wu L."/>
            <person name="Ma J."/>
        </authorList>
    </citation>
    <scope>NUCLEOTIDE SEQUENCE [LARGE SCALE GENOMIC DNA]</scope>
    <source>
        <strain evidence="4">CCUG 37257</strain>
    </source>
</reference>
<accession>A0ABV9JUT0</accession>
<dbReference type="GO" id="GO:0008168">
    <property type="term" value="F:methyltransferase activity"/>
    <property type="evidence" value="ECO:0007669"/>
    <property type="project" value="UniProtKB-KW"/>
</dbReference>
<evidence type="ECO:0000313" key="3">
    <source>
        <dbReference type="EMBL" id="MFC4661439.1"/>
    </source>
</evidence>
<evidence type="ECO:0000256" key="1">
    <source>
        <dbReference type="SAM" id="MobiDB-lite"/>
    </source>
</evidence>
<dbReference type="RefSeq" id="WP_379542200.1">
    <property type="nucleotide sequence ID" value="NZ_JBHSFT010000004.1"/>
</dbReference>